<evidence type="ECO:0000256" key="2">
    <source>
        <dbReference type="SAM" id="Phobius"/>
    </source>
</evidence>
<feature type="domain" description="SH3b" evidence="3">
    <location>
        <begin position="219"/>
        <end position="280"/>
    </location>
</feature>
<proteinExistence type="predicted"/>
<dbReference type="AlphaFoldDB" id="A0A3D8IU39"/>
<evidence type="ECO:0000313" key="5">
    <source>
        <dbReference type="Proteomes" id="UP000256514"/>
    </source>
</evidence>
<evidence type="ECO:0000259" key="3">
    <source>
        <dbReference type="PROSITE" id="PS51781"/>
    </source>
</evidence>
<feature type="transmembrane region" description="Helical" evidence="2">
    <location>
        <begin position="12"/>
        <end position="31"/>
    </location>
</feature>
<evidence type="ECO:0000256" key="1">
    <source>
        <dbReference type="SAM" id="MobiDB-lite"/>
    </source>
</evidence>
<dbReference type="Proteomes" id="UP000256514">
    <property type="component" value="Unassembled WGS sequence"/>
</dbReference>
<dbReference type="PANTHER" id="PTHR34408:SF1">
    <property type="entry name" value="GLYCOSYL HYDROLASE FAMILY 19 DOMAIN-CONTAINING PROTEIN HI_1415"/>
    <property type="match status" value="1"/>
</dbReference>
<keyword evidence="2" id="KW-1133">Transmembrane helix</keyword>
<dbReference type="Pfam" id="PF08239">
    <property type="entry name" value="SH3_3"/>
    <property type="match status" value="1"/>
</dbReference>
<sequence length="280" mass="31296">MSLKSIVKLYSIPILIVILGIFLYFVIFAELNEKKLSYLYTQYKHNKSQSTQNAVDVDSQNTHTTSSTTLAQTHNAQPEIILTQPIKETPTHQATQTIVAETPQTTQEITQDQTPSQANTDTPDTLPQAPQQIPQIFDTPQIRYVHVRSANIRTLPNINSEILYKAYTGQQLLLVQNIPESEWSEVEVDSKIRGYIASYLLSTNPPQENTQNTNVISKNTMPEVIVKSANIRALPSPNAPVITTLKLGQNVQVLQDDGEWSKILLGNGREGYIASRLLSK</sequence>
<feature type="region of interest" description="Disordered" evidence="1">
    <location>
        <begin position="101"/>
        <end position="128"/>
    </location>
</feature>
<evidence type="ECO:0000313" key="4">
    <source>
        <dbReference type="EMBL" id="RDU68510.1"/>
    </source>
</evidence>
<keyword evidence="2" id="KW-0472">Membrane</keyword>
<dbReference type="InterPro" id="IPR052354">
    <property type="entry name" value="Cell_Wall_Dynamics_Protein"/>
</dbReference>
<dbReference type="InterPro" id="IPR003646">
    <property type="entry name" value="SH3-like_bac-type"/>
</dbReference>
<comment type="caution">
    <text evidence="4">The sequence shown here is derived from an EMBL/GenBank/DDBJ whole genome shotgun (WGS) entry which is preliminary data.</text>
</comment>
<protein>
    <recommendedName>
        <fullName evidence="3">SH3b domain-containing protein</fullName>
    </recommendedName>
</protein>
<gene>
    <name evidence="4" type="ORF">CQA54_01510</name>
</gene>
<dbReference type="OrthoDB" id="5329837at2"/>
<name>A0A3D8IU39_9HELI</name>
<dbReference type="Gene3D" id="2.30.30.40">
    <property type="entry name" value="SH3 Domains"/>
    <property type="match status" value="2"/>
</dbReference>
<reference evidence="4 5" key="1">
    <citation type="submission" date="2018-04" db="EMBL/GenBank/DDBJ databases">
        <title>Novel Campyloabacter and Helicobacter Species and Strains.</title>
        <authorList>
            <person name="Mannion A.J."/>
            <person name="Shen Z."/>
            <person name="Fox J.G."/>
        </authorList>
    </citation>
    <scope>NUCLEOTIDE SEQUENCE [LARGE SCALE GENOMIC DNA]</scope>
    <source>
        <strain evidence="4 5">MIT 12-6600</strain>
    </source>
</reference>
<keyword evidence="5" id="KW-1185">Reference proteome</keyword>
<keyword evidence="2" id="KW-0812">Transmembrane</keyword>
<dbReference type="EMBL" id="NXLT01000001">
    <property type="protein sequence ID" value="RDU68510.1"/>
    <property type="molecule type" value="Genomic_DNA"/>
</dbReference>
<accession>A0A3D8IU39</accession>
<dbReference type="PROSITE" id="PS51781">
    <property type="entry name" value="SH3B"/>
    <property type="match status" value="1"/>
</dbReference>
<dbReference type="SMART" id="SM00287">
    <property type="entry name" value="SH3b"/>
    <property type="match status" value="2"/>
</dbReference>
<dbReference type="PANTHER" id="PTHR34408">
    <property type="entry name" value="FAMILY PROTEIN, PUTATIVE-RELATED"/>
    <property type="match status" value="1"/>
</dbReference>
<dbReference type="RefSeq" id="WP_115570456.1">
    <property type="nucleotide sequence ID" value="NZ_NXLT01000001.1"/>
</dbReference>
<organism evidence="4 5">
    <name type="scientific">Helicobacter equorum</name>
    <dbReference type="NCBI Taxonomy" id="361872"/>
    <lineage>
        <taxon>Bacteria</taxon>
        <taxon>Pseudomonadati</taxon>
        <taxon>Campylobacterota</taxon>
        <taxon>Epsilonproteobacteria</taxon>
        <taxon>Campylobacterales</taxon>
        <taxon>Helicobacteraceae</taxon>
        <taxon>Helicobacter</taxon>
    </lineage>
</organism>